<gene>
    <name evidence="1" type="ORF">FCULG_00002749</name>
    <name evidence="2" type="ORF">HYE67_008074</name>
</gene>
<name>A0A2T4HBH0_FUSCU</name>
<dbReference type="EMBL" id="CP064750">
    <property type="protein sequence ID" value="QPC65843.1"/>
    <property type="molecule type" value="Genomic_DNA"/>
</dbReference>
<dbReference type="EMBL" id="PVEM01000001">
    <property type="protein sequence ID" value="PTD13133.1"/>
    <property type="molecule type" value="Genomic_DNA"/>
</dbReference>
<dbReference type="Proteomes" id="UP000663297">
    <property type="component" value="Chromosome 4"/>
</dbReference>
<reference evidence="1 3" key="1">
    <citation type="submission" date="2018-02" db="EMBL/GenBank/DDBJ databases">
        <title>Fusarium culmorum secondary metabolites in fungal-bacterial-plant interactions.</title>
        <authorList>
            <person name="Schmidt R."/>
        </authorList>
    </citation>
    <scope>NUCLEOTIDE SEQUENCE [LARGE SCALE GENOMIC DNA]</scope>
    <source>
        <strain evidence="1 3">PV</strain>
    </source>
</reference>
<sequence>MAELEAILSLRYGHRPFRWGFSIVRTAYGPGSNEQFQKVIAILRRVVQVRTANEAKGVKKNIVYDKEIRTYFKNWIASKNGTDLYGDMRFAACIMIDTETLDQFMTTPEGFPRDSGEGYESSYWLKLVDTETHLYEPVHVRVYGEDDFIKYWFDRNLRRLPMSDLTHRGNEDNPGVLYFGHARPCTMPKIGRYK</sequence>
<dbReference type="AlphaFoldDB" id="A0A2T4HBH0"/>
<keyword evidence="3" id="KW-1185">Reference proteome</keyword>
<proteinExistence type="predicted"/>
<evidence type="ECO:0000313" key="3">
    <source>
        <dbReference type="Proteomes" id="UP000241587"/>
    </source>
</evidence>
<protein>
    <submittedName>
        <fullName evidence="1">Uncharacterized protein</fullName>
    </submittedName>
</protein>
<evidence type="ECO:0000313" key="2">
    <source>
        <dbReference type="EMBL" id="QPC65843.1"/>
    </source>
</evidence>
<evidence type="ECO:0000313" key="1">
    <source>
        <dbReference type="EMBL" id="PTD13133.1"/>
    </source>
</evidence>
<accession>A0A2T4HBH0</accession>
<dbReference type="Proteomes" id="UP000241587">
    <property type="component" value="Unassembled WGS sequence"/>
</dbReference>
<reference evidence="2" key="2">
    <citation type="submission" date="2020-11" db="EMBL/GenBank/DDBJ databases">
        <title>The chromosome-scale genome resource for two endophytic Fusarium species: F. culmorum and F. pseudograminearum.</title>
        <authorList>
            <person name="Yuan Z."/>
        </authorList>
    </citation>
    <scope>NUCLEOTIDE SEQUENCE</scope>
    <source>
        <strain evidence="2">Class2-1B</strain>
    </source>
</reference>
<organism evidence="1 3">
    <name type="scientific">Fusarium culmorum</name>
    <dbReference type="NCBI Taxonomy" id="5516"/>
    <lineage>
        <taxon>Eukaryota</taxon>
        <taxon>Fungi</taxon>
        <taxon>Dikarya</taxon>
        <taxon>Ascomycota</taxon>
        <taxon>Pezizomycotina</taxon>
        <taxon>Sordariomycetes</taxon>
        <taxon>Hypocreomycetidae</taxon>
        <taxon>Hypocreales</taxon>
        <taxon>Nectriaceae</taxon>
        <taxon>Fusarium</taxon>
    </lineage>
</organism>
<dbReference type="OrthoDB" id="6499973at2759"/>